<proteinExistence type="predicted"/>
<gene>
    <name evidence="2" type="ORF">T01_11930</name>
</gene>
<feature type="signal peptide" evidence="1">
    <location>
        <begin position="1"/>
        <end position="22"/>
    </location>
</feature>
<dbReference type="EMBL" id="JYDH01005905">
    <property type="protein sequence ID" value="KRY02700.1"/>
    <property type="molecule type" value="Genomic_DNA"/>
</dbReference>
<feature type="chain" id="PRO_5006873410" evidence="1">
    <location>
        <begin position="23"/>
        <end position="38"/>
    </location>
</feature>
<reference evidence="2 3" key="1">
    <citation type="submission" date="2015-01" db="EMBL/GenBank/DDBJ databases">
        <title>Evolution of Trichinella species and genotypes.</title>
        <authorList>
            <person name="Korhonen P.K."/>
            <person name="Edoardo P."/>
            <person name="Giuseppe L.R."/>
            <person name="Gasser R.B."/>
        </authorList>
    </citation>
    <scope>NUCLEOTIDE SEQUENCE [LARGE SCALE GENOMIC DNA]</scope>
    <source>
        <strain evidence="2">ISS3</strain>
    </source>
</reference>
<dbReference type="AlphaFoldDB" id="A0A0V0YRH1"/>
<feature type="non-terminal residue" evidence="2">
    <location>
        <position position="38"/>
    </location>
</feature>
<organism evidence="2 3">
    <name type="scientific">Trichinella spiralis</name>
    <name type="common">Trichina worm</name>
    <dbReference type="NCBI Taxonomy" id="6334"/>
    <lineage>
        <taxon>Eukaryota</taxon>
        <taxon>Metazoa</taxon>
        <taxon>Ecdysozoa</taxon>
        <taxon>Nematoda</taxon>
        <taxon>Enoplea</taxon>
        <taxon>Dorylaimia</taxon>
        <taxon>Trichinellida</taxon>
        <taxon>Trichinellidae</taxon>
        <taxon>Trichinella</taxon>
    </lineage>
</organism>
<name>A0A0V0YRH1_TRISP</name>
<comment type="caution">
    <text evidence="2">The sequence shown here is derived from an EMBL/GenBank/DDBJ whole genome shotgun (WGS) entry which is preliminary data.</text>
</comment>
<evidence type="ECO:0000256" key="1">
    <source>
        <dbReference type="SAM" id="SignalP"/>
    </source>
</evidence>
<protein>
    <submittedName>
        <fullName evidence="2">Uncharacterized protein</fullName>
    </submittedName>
</protein>
<keyword evidence="1" id="KW-0732">Signal</keyword>
<accession>A0A0V0YRH1</accession>
<evidence type="ECO:0000313" key="2">
    <source>
        <dbReference type="EMBL" id="KRY02700.1"/>
    </source>
</evidence>
<evidence type="ECO:0000313" key="3">
    <source>
        <dbReference type="Proteomes" id="UP000054776"/>
    </source>
</evidence>
<dbReference type="Proteomes" id="UP000054776">
    <property type="component" value="Unassembled WGS sequence"/>
</dbReference>
<sequence length="38" mass="4422">MQCFLMLLLYYFFPFLKRLTSGLKFCTLQLGQGFPAAN</sequence>
<dbReference type="InParanoid" id="A0A0V0YRH1"/>
<keyword evidence="3" id="KW-1185">Reference proteome</keyword>